<keyword evidence="2" id="KW-1185">Reference proteome</keyword>
<comment type="caution">
    <text evidence="1">The sequence shown here is derived from an EMBL/GenBank/DDBJ whole genome shotgun (WGS) entry which is preliminary data.</text>
</comment>
<dbReference type="Proteomes" id="UP000694044">
    <property type="component" value="Unassembled WGS sequence"/>
</dbReference>
<dbReference type="AlphaFoldDB" id="A0A8T1WDL0"/>
<protein>
    <submittedName>
        <fullName evidence="1">Uncharacterized protein</fullName>
    </submittedName>
</protein>
<proteinExistence type="predicted"/>
<evidence type="ECO:0000313" key="2">
    <source>
        <dbReference type="Proteomes" id="UP000694044"/>
    </source>
</evidence>
<gene>
    <name evidence="1" type="ORF">PHYPSEUDO_006857</name>
</gene>
<dbReference type="OrthoDB" id="127318at2759"/>
<name>A0A8T1WDL0_9STRA</name>
<evidence type="ECO:0000313" key="1">
    <source>
        <dbReference type="EMBL" id="KAG7390738.1"/>
    </source>
</evidence>
<sequence length="100" mass="11442">MAVYIREPVYVWDVAADDSAHIQQYTYQTFEMPNGDQHETGAVHALQDSQIRDSLEECYNRKVIPVMLFLKHTEGISTAFNTAKRSLTGMRCEDRRCANG</sequence>
<organism evidence="1 2">
    <name type="scientific">Phytophthora pseudosyringae</name>
    <dbReference type="NCBI Taxonomy" id="221518"/>
    <lineage>
        <taxon>Eukaryota</taxon>
        <taxon>Sar</taxon>
        <taxon>Stramenopiles</taxon>
        <taxon>Oomycota</taxon>
        <taxon>Peronosporomycetes</taxon>
        <taxon>Peronosporales</taxon>
        <taxon>Peronosporaceae</taxon>
        <taxon>Phytophthora</taxon>
    </lineage>
</organism>
<accession>A0A8T1WDL0</accession>
<dbReference type="EMBL" id="JAGDFM010000028">
    <property type="protein sequence ID" value="KAG7390738.1"/>
    <property type="molecule type" value="Genomic_DNA"/>
</dbReference>
<reference evidence="1" key="1">
    <citation type="submission" date="2021-02" db="EMBL/GenBank/DDBJ databases">
        <authorList>
            <person name="Palmer J.M."/>
        </authorList>
    </citation>
    <scope>NUCLEOTIDE SEQUENCE</scope>
    <source>
        <strain evidence="1">SCRP734</strain>
    </source>
</reference>